<evidence type="ECO:0000313" key="11">
    <source>
        <dbReference type="Proteomes" id="UP000254866"/>
    </source>
</evidence>
<keyword evidence="4" id="KW-0813">Transport</keyword>
<evidence type="ECO:0000256" key="8">
    <source>
        <dbReference type="ARBA" id="ARBA00023010"/>
    </source>
</evidence>
<evidence type="ECO:0000256" key="1">
    <source>
        <dbReference type="ARBA" id="ARBA00010588"/>
    </source>
</evidence>
<accession>A0A370TSP1</accession>
<dbReference type="EMBL" id="NPIC01000002">
    <property type="protein sequence ID" value="RDL38555.1"/>
    <property type="molecule type" value="Genomic_DNA"/>
</dbReference>
<dbReference type="InterPro" id="IPR011989">
    <property type="entry name" value="ARM-like"/>
</dbReference>
<keyword evidence="6" id="KW-0256">Endoplasmic reticulum</keyword>
<dbReference type="GO" id="GO:0000774">
    <property type="term" value="F:adenyl-nucleotide exchange factor activity"/>
    <property type="evidence" value="ECO:0007669"/>
    <property type="project" value="InterPro"/>
</dbReference>
<evidence type="ECO:0000256" key="5">
    <source>
        <dbReference type="ARBA" id="ARBA00022729"/>
    </source>
</evidence>
<dbReference type="InterPro" id="IPR031884">
    <property type="entry name" value="Sil1_fungi"/>
</dbReference>
<organism evidence="10 11">
    <name type="scientific">Venustampulla echinocandica</name>
    <dbReference type="NCBI Taxonomy" id="2656787"/>
    <lineage>
        <taxon>Eukaryota</taxon>
        <taxon>Fungi</taxon>
        <taxon>Dikarya</taxon>
        <taxon>Ascomycota</taxon>
        <taxon>Pezizomycotina</taxon>
        <taxon>Leotiomycetes</taxon>
        <taxon>Helotiales</taxon>
        <taxon>Pleuroascaceae</taxon>
        <taxon>Venustampulla</taxon>
    </lineage>
</organism>
<dbReference type="AlphaFoldDB" id="A0A370TSP1"/>
<dbReference type="Pfam" id="PF16782">
    <property type="entry name" value="SIL1"/>
    <property type="match status" value="1"/>
</dbReference>
<evidence type="ECO:0000313" key="10">
    <source>
        <dbReference type="EMBL" id="RDL38555.1"/>
    </source>
</evidence>
<dbReference type="GO" id="GO:0005783">
    <property type="term" value="C:endoplasmic reticulum"/>
    <property type="evidence" value="ECO:0007669"/>
    <property type="project" value="InterPro"/>
</dbReference>
<proteinExistence type="inferred from homology"/>
<dbReference type="Gene3D" id="1.25.10.10">
    <property type="entry name" value="Leucine-rich Repeat Variant"/>
    <property type="match status" value="1"/>
</dbReference>
<keyword evidence="7" id="KW-0653">Protein transport</keyword>
<evidence type="ECO:0000256" key="2">
    <source>
        <dbReference type="ARBA" id="ARBA00011799"/>
    </source>
</evidence>
<evidence type="ECO:0000256" key="3">
    <source>
        <dbReference type="ARBA" id="ARBA00015352"/>
    </source>
</evidence>
<reference evidence="10 11" key="1">
    <citation type="journal article" date="2018" name="IMA Fungus">
        <title>IMA Genome-F 9: Draft genome sequence of Annulohypoxylon stygium, Aspergillus mulundensis, Berkeleyomyces basicola (syn. Thielaviopsis basicola), Ceratocystis smalleyi, two Cercospora beticola strains, Coleophoma cylindrospora, Fusarium fracticaudum, Phialophora cf. hyalina, and Morchella septimelata.</title>
        <authorList>
            <person name="Wingfield B.D."/>
            <person name="Bills G.F."/>
            <person name="Dong Y."/>
            <person name="Huang W."/>
            <person name="Nel W.J."/>
            <person name="Swalarsk-Parry B.S."/>
            <person name="Vaghefi N."/>
            <person name="Wilken P.M."/>
            <person name="An Z."/>
            <person name="de Beer Z.W."/>
            <person name="De Vos L."/>
            <person name="Chen L."/>
            <person name="Duong T.A."/>
            <person name="Gao Y."/>
            <person name="Hammerbacher A."/>
            <person name="Kikkert J.R."/>
            <person name="Li Y."/>
            <person name="Li H."/>
            <person name="Li K."/>
            <person name="Li Q."/>
            <person name="Liu X."/>
            <person name="Ma X."/>
            <person name="Naidoo K."/>
            <person name="Pethybridge S.J."/>
            <person name="Sun J."/>
            <person name="Steenkamp E.T."/>
            <person name="van der Nest M.A."/>
            <person name="van Wyk S."/>
            <person name="Wingfield M.J."/>
            <person name="Xiong C."/>
            <person name="Yue Q."/>
            <person name="Zhang X."/>
        </authorList>
    </citation>
    <scope>NUCLEOTIDE SEQUENCE [LARGE SCALE GENOMIC DNA]</scope>
    <source>
        <strain evidence="10 11">BP 5553</strain>
    </source>
</reference>
<gene>
    <name evidence="10" type="ORF">BP5553_02895</name>
</gene>
<dbReference type="Proteomes" id="UP000254866">
    <property type="component" value="Unassembled WGS sequence"/>
</dbReference>
<dbReference type="STRING" id="2656787.A0A370TSP1"/>
<protein>
    <recommendedName>
        <fullName evidence="3">Nucleotide exchange factor SIL1</fullName>
    </recommendedName>
</protein>
<evidence type="ECO:0000256" key="9">
    <source>
        <dbReference type="SAM" id="SignalP"/>
    </source>
</evidence>
<dbReference type="GeneID" id="43595744"/>
<name>A0A370TSP1_9HELO</name>
<keyword evidence="11" id="KW-1185">Reference proteome</keyword>
<comment type="subunit">
    <text evidence="2">Interacts with KAR2.</text>
</comment>
<keyword evidence="8" id="KW-0811">Translocation</keyword>
<comment type="similarity">
    <text evidence="1">Belongs to the SIL1 family.</text>
</comment>
<feature type="signal peptide" evidence="9">
    <location>
        <begin position="1"/>
        <end position="23"/>
    </location>
</feature>
<evidence type="ECO:0000256" key="6">
    <source>
        <dbReference type="ARBA" id="ARBA00022824"/>
    </source>
</evidence>
<comment type="caution">
    <text evidence="10">The sequence shown here is derived from an EMBL/GenBank/DDBJ whole genome shotgun (WGS) entry which is preliminary data.</text>
</comment>
<evidence type="ECO:0000256" key="7">
    <source>
        <dbReference type="ARBA" id="ARBA00022927"/>
    </source>
</evidence>
<dbReference type="OrthoDB" id="448649at2759"/>
<keyword evidence="5 9" id="KW-0732">Signal</keyword>
<sequence>MVRTPVRCLLGVACLILPILVQANPSSPSESPSSETDLICPTDNPTECYPRVFQPTKDFQVIREGQDIPGGLHVRMNVYEGVREARLNIPMEREEETIPEGVSMEQAVAVVEHPEAEPEPEPEKPALRDQVPIKPPGYESAGKIPPPIPDAENGDDMGTFQKALLTIKMEARAFDSALGDLSDLAHDIYYGVEIAKDGPVVEKLICLTVGSGSERMPSDTNERDRKAASILGAAIQNNPTALKEIAQFRSSVMYPTCGFEVLADKTQKQGNFVGMLRSRIGREKSPNALKAKLGAISGLLKEPGFRDEFLEKGGMELLLAIFLKNGEQFDPVRRKVGQLLMDNFLDEDLGAVVGIWPKGPVSGKKTCETKGKMLDDGCWEHHIEAFSNASPDEAWAKEVLVALTGQTKKFAEPKPHTEL</sequence>
<dbReference type="RefSeq" id="XP_031871211.1">
    <property type="nucleotide sequence ID" value="XM_032011518.1"/>
</dbReference>
<dbReference type="GO" id="GO:0015031">
    <property type="term" value="P:protein transport"/>
    <property type="evidence" value="ECO:0007669"/>
    <property type="project" value="UniProtKB-KW"/>
</dbReference>
<evidence type="ECO:0000256" key="4">
    <source>
        <dbReference type="ARBA" id="ARBA00022448"/>
    </source>
</evidence>
<feature type="chain" id="PRO_5016993278" description="Nucleotide exchange factor SIL1" evidence="9">
    <location>
        <begin position="24"/>
        <end position="419"/>
    </location>
</feature>